<evidence type="ECO:0000256" key="6">
    <source>
        <dbReference type="SAM" id="MobiDB-lite"/>
    </source>
</evidence>
<dbReference type="OrthoDB" id="4312151at2"/>
<dbReference type="InterPro" id="IPR000212">
    <property type="entry name" value="DNA_helicase_UvrD/REP"/>
</dbReference>
<evidence type="ECO:0000256" key="1">
    <source>
        <dbReference type="ARBA" id="ARBA00022741"/>
    </source>
</evidence>
<dbReference type="PANTHER" id="PTHR11070">
    <property type="entry name" value="UVRD / RECB / PCRA DNA HELICASE FAMILY MEMBER"/>
    <property type="match status" value="1"/>
</dbReference>
<feature type="region of interest" description="Disordered" evidence="6">
    <location>
        <begin position="1"/>
        <end position="22"/>
    </location>
</feature>
<dbReference type="AlphaFoldDB" id="A0A4R4N3F0"/>
<dbReference type="InterPro" id="IPR014016">
    <property type="entry name" value="UvrD-like_ATP-bd"/>
</dbReference>
<feature type="region of interest" description="Disordered" evidence="6">
    <location>
        <begin position="56"/>
        <end position="78"/>
    </location>
</feature>
<reference evidence="8 9" key="1">
    <citation type="submission" date="2019-02" db="EMBL/GenBank/DDBJ databases">
        <title>Draft genome sequences of novel Actinobacteria.</title>
        <authorList>
            <person name="Sahin N."/>
            <person name="Ay H."/>
            <person name="Saygin H."/>
        </authorList>
    </citation>
    <scope>NUCLEOTIDE SEQUENCE [LARGE SCALE GENOMIC DNA]</scope>
    <source>
        <strain evidence="8 9">KC201</strain>
    </source>
</reference>
<dbReference type="InterPro" id="IPR027417">
    <property type="entry name" value="P-loop_NTPase"/>
</dbReference>
<dbReference type="Pfam" id="PF00580">
    <property type="entry name" value="UvrD-helicase"/>
    <property type="match status" value="1"/>
</dbReference>
<evidence type="ECO:0000256" key="2">
    <source>
        <dbReference type="ARBA" id="ARBA00022801"/>
    </source>
</evidence>
<comment type="caution">
    <text evidence="8">The sequence shown here is derived from an EMBL/GenBank/DDBJ whole genome shotgun (WGS) entry which is preliminary data.</text>
</comment>
<dbReference type="GO" id="GO:0043138">
    <property type="term" value="F:3'-5' DNA helicase activity"/>
    <property type="evidence" value="ECO:0007669"/>
    <property type="project" value="TreeGrafter"/>
</dbReference>
<evidence type="ECO:0000259" key="7">
    <source>
        <dbReference type="PROSITE" id="PS51198"/>
    </source>
</evidence>
<dbReference type="GO" id="GO:0005524">
    <property type="term" value="F:ATP binding"/>
    <property type="evidence" value="ECO:0007669"/>
    <property type="project" value="UniProtKB-UniRule"/>
</dbReference>
<organism evidence="8 9">
    <name type="scientific">Nonomuraea longispora</name>
    <dbReference type="NCBI Taxonomy" id="1848320"/>
    <lineage>
        <taxon>Bacteria</taxon>
        <taxon>Bacillati</taxon>
        <taxon>Actinomycetota</taxon>
        <taxon>Actinomycetes</taxon>
        <taxon>Streptosporangiales</taxon>
        <taxon>Streptosporangiaceae</taxon>
        <taxon>Nonomuraea</taxon>
    </lineage>
</organism>
<dbReference type="GO" id="GO:0000725">
    <property type="term" value="P:recombinational repair"/>
    <property type="evidence" value="ECO:0007669"/>
    <property type="project" value="TreeGrafter"/>
</dbReference>
<dbReference type="PROSITE" id="PS51198">
    <property type="entry name" value="UVRD_HELICASE_ATP_BIND"/>
    <property type="match status" value="1"/>
</dbReference>
<dbReference type="Gene3D" id="3.40.50.300">
    <property type="entry name" value="P-loop containing nucleotide triphosphate hydrolases"/>
    <property type="match status" value="2"/>
</dbReference>
<dbReference type="GO" id="GO:0003677">
    <property type="term" value="F:DNA binding"/>
    <property type="evidence" value="ECO:0007669"/>
    <property type="project" value="InterPro"/>
</dbReference>
<keyword evidence="2 5" id="KW-0378">Hydrolase</keyword>
<dbReference type="Pfam" id="PF13538">
    <property type="entry name" value="UvrD_C_2"/>
    <property type="match status" value="1"/>
</dbReference>
<dbReference type="SUPFAM" id="SSF52540">
    <property type="entry name" value="P-loop containing nucleoside triphosphate hydrolases"/>
    <property type="match status" value="1"/>
</dbReference>
<keyword evidence="3 5" id="KW-0347">Helicase</keyword>
<evidence type="ECO:0000256" key="4">
    <source>
        <dbReference type="ARBA" id="ARBA00022840"/>
    </source>
</evidence>
<sequence length="871" mass="96529">MPSLDRSQRPASTASPGGHMSTVDRNAVIAEEQQAVDHIYDCIVQDRKDIESFRSSSLGDCPDAGLSSHPDLPKEYGRREDLGRHPLVIARIDLLDDPDDRLTWYIGRATVRDRQGELALVKWTSKAATAWRLATPEDPADVQRQRQLRCDGPKVLDYSDTEIQVINAKGETVPAPVIDDEPDLFLLAELDLARDGVMRDIVETIQRHQLQLVADERKGVLVIQGGPGTGKTAVGLHRVTWLLDNEHFTPDQVLVVGPHKAFLQYVRDVLPRMGSRGVATVDITELWPGDVRGTDPVATRLVKSDDRMARVLHNAVENLIREDLAAEEGFNFRGARLDIDKVELVRLASAARAARGSYQVRRRRFIDTVIDWLLTQYTEATRVKQTDARLRTQLEKVAAVSTLINRVWPSSSAEQIYRQLLADKDGLAAAAFGVLTLDEQAALVRPQAKRVADEPWSAEDLVCLGELRWLLTGDDERRYHHLVIDEAQDLTPMQAKSLARWCPSGSMTVLGDLAQSTGIRQYDVWERLADILAGTEGWHIAELGIGYRVPTDVMNFAAMLGTKISPSTAIPTSVRPSSPGTLEMVPVSRQRILTETATRAQRLAIKDGDQARSVAVLTPAQDEFHDELAQRIAASQESALPGMGQRIAVMPAHMAKGLEFDHVVVVEPHLFAEQGSTGLRQLYVALTRCTQSLTVLHSSSLPAELGGPVKVPVTEIKKTDAVPSSRDERFADGDEFRAFLKEQAAASRKQPAHARLKHMLAAELYGNEREPLLDTEYADIICEDERGLGFYVISAQNVDTYAELRAVAPKLLEAEWASGKYKEIDRLFLVLPKEPQDLWAVDIIKTLFEVSVIWKTETGWAGPSVEAALGQ</sequence>
<evidence type="ECO:0000313" key="8">
    <source>
        <dbReference type="EMBL" id="TDC03249.1"/>
    </source>
</evidence>
<accession>A0A4R4N3F0</accession>
<keyword evidence="9" id="KW-1185">Reference proteome</keyword>
<feature type="binding site" evidence="5">
    <location>
        <begin position="225"/>
        <end position="232"/>
    </location>
    <ligand>
        <name>ATP</name>
        <dbReference type="ChEBI" id="CHEBI:30616"/>
    </ligand>
</feature>
<keyword evidence="1 5" id="KW-0547">Nucleotide-binding</keyword>
<evidence type="ECO:0000313" key="9">
    <source>
        <dbReference type="Proteomes" id="UP000295157"/>
    </source>
</evidence>
<gene>
    <name evidence="8" type="ORF">E1267_26885</name>
</gene>
<proteinExistence type="predicted"/>
<keyword evidence="4 5" id="KW-0067">ATP-binding</keyword>
<feature type="domain" description="UvrD-like helicase ATP-binding" evidence="7">
    <location>
        <begin position="204"/>
        <end position="577"/>
    </location>
</feature>
<protein>
    <recommendedName>
        <fullName evidence="7">UvrD-like helicase ATP-binding domain-containing protein</fullName>
    </recommendedName>
</protein>
<dbReference type="EMBL" id="SMJZ01000116">
    <property type="protein sequence ID" value="TDC03249.1"/>
    <property type="molecule type" value="Genomic_DNA"/>
</dbReference>
<dbReference type="GO" id="GO:0016787">
    <property type="term" value="F:hydrolase activity"/>
    <property type="evidence" value="ECO:0007669"/>
    <property type="project" value="UniProtKB-UniRule"/>
</dbReference>
<dbReference type="Proteomes" id="UP000295157">
    <property type="component" value="Unassembled WGS sequence"/>
</dbReference>
<dbReference type="GO" id="GO:0005829">
    <property type="term" value="C:cytosol"/>
    <property type="evidence" value="ECO:0007669"/>
    <property type="project" value="TreeGrafter"/>
</dbReference>
<dbReference type="PANTHER" id="PTHR11070:SF45">
    <property type="entry name" value="DNA 3'-5' HELICASE"/>
    <property type="match status" value="1"/>
</dbReference>
<dbReference type="InterPro" id="IPR027785">
    <property type="entry name" value="UvrD-like_helicase_C"/>
</dbReference>
<name>A0A4R4N3F0_9ACTN</name>
<evidence type="ECO:0000256" key="3">
    <source>
        <dbReference type="ARBA" id="ARBA00022806"/>
    </source>
</evidence>
<evidence type="ECO:0000256" key="5">
    <source>
        <dbReference type="PROSITE-ProRule" id="PRU00560"/>
    </source>
</evidence>